<organism evidence="2 3">
    <name type="scientific">Cristinia sonorae</name>
    <dbReference type="NCBI Taxonomy" id="1940300"/>
    <lineage>
        <taxon>Eukaryota</taxon>
        <taxon>Fungi</taxon>
        <taxon>Dikarya</taxon>
        <taxon>Basidiomycota</taxon>
        <taxon>Agaricomycotina</taxon>
        <taxon>Agaricomycetes</taxon>
        <taxon>Agaricomycetidae</taxon>
        <taxon>Agaricales</taxon>
        <taxon>Pleurotineae</taxon>
        <taxon>Stephanosporaceae</taxon>
        <taxon>Cristinia</taxon>
    </lineage>
</organism>
<sequence length="192" mass="21011">MVRIASALVFALLSAASGLVAAAPLQPRYPTLPDYDFKGTSVTYVQEKWGVPAESLVFDEIVRFGWENGAIVRQTANGKPLWNSYGLVKYDKDNKIISLEEHRFDITSTEPEVASVDINAAIASVSKTLNSSANPEDVPELGYIGLGNVAKYVYRVHLFRNNGGALVVAYISASTGQVLLLHHENSDPWWSI</sequence>
<keyword evidence="1" id="KW-0732">Signal</keyword>
<dbReference type="AlphaFoldDB" id="A0A8K0XQZ1"/>
<reference evidence="2" key="1">
    <citation type="journal article" date="2021" name="New Phytol.">
        <title>Evolutionary innovations through gain and loss of genes in the ectomycorrhizal Boletales.</title>
        <authorList>
            <person name="Wu G."/>
            <person name="Miyauchi S."/>
            <person name="Morin E."/>
            <person name="Kuo A."/>
            <person name="Drula E."/>
            <person name="Varga T."/>
            <person name="Kohler A."/>
            <person name="Feng B."/>
            <person name="Cao Y."/>
            <person name="Lipzen A."/>
            <person name="Daum C."/>
            <person name="Hundley H."/>
            <person name="Pangilinan J."/>
            <person name="Johnson J."/>
            <person name="Barry K."/>
            <person name="LaButti K."/>
            <person name="Ng V."/>
            <person name="Ahrendt S."/>
            <person name="Min B."/>
            <person name="Choi I.G."/>
            <person name="Park H."/>
            <person name="Plett J.M."/>
            <person name="Magnuson J."/>
            <person name="Spatafora J.W."/>
            <person name="Nagy L.G."/>
            <person name="Henrissat B."/>
            <person name="Grigoriev I.V."/>
            <person name="Yang Z.L."/>
            <person name="Xu J."/>
            <person name="Martin F.M."/>
        </authorList>
    </citation>
    <scope>NUCLEOTIDE SEQUENCE</scope>
    <source>
        <strain evidence="2">KKN 215</strain>
    </source>
</reference>
<accession>A0A8K0XQZ1</accession>
<evidence type="ECO:0000313" key="3">
    <source>
        <dbReference type="Proteomes" id="UP000813824"/>
    </source>
</evidence>
<dbReference type="Proteomes" id="UP000813824">
    <property type="component" value="Unassembled WGS sequence"/>
</dbReference>
<keyword evidence="3" id="KW-1185">Reference proteome</keyword>
<gene>
    <name evidence="2" type="ORF">BXZ70DRAFT_80529</name>
</gene>
<name>A0A8K0XQZ1_9AGAR</name>
<comment type="caution">
    <text evidence="2">The sequence shown here is derived from an EMBL/GenBank/DDBJ whole genome shotgun (WGS) entry which is preliminary data.</text>
</comment>
<dbReference type="EMBL" id="JAEVFJ010000011">
    <property type="protein sequence ID" value="KAH8101849.1"/>
    <property type="molecule type" value="Genomic_DNA"/>
</dbReference>
<evidence type="ECO:0000256" key="1">
    <source>
        <dbReference type="SAM" id="SignalP"/>
    </source>
</evidence>
<protein>
    <recommendedName>
        <fullName evidence="4">PepSY domain-containing protein</fullName>
    </recommendedName>
</protein>
<feature type="chain" id="PRO_5035438040" description="PepSY domain-containing protein" evidence="1">
    <location>
        <begin position="23"/>
        <end position="192"/>
    </location>
</feature>
<proteinExistence type="predicted"/>
<evidence type="ECO:0000313" key="2">
    <source>
        <dbReference type="EMBL" id="KAH8101849.1"/>
    </source>
</evidence>
<evidence type="ECO:0008006" key="4">
    <source>
        <dbReference type="Google" id="ProtNLM"/>
    </source>
</evidence>
<feature type="signal peptide" evidence="1">
    <location>
        <begin position="1"/>
        <end position="22"/>
    </location>
</feature>